<dbReference type="InterPro" id="IPR009667">
    <property type="entry name" value="DUF1258"/>
</dbReference>
<evidence type="ECO:0000313" key="3">
    <source>
        <dbReference type="Proteomes" id="UP000663879"/>
    </source>
</evidence>
<feature type="region of interest" description="Disordered" evidence="1">
    <location>
        <begin position="838"/>
        <end position="873"/>
    </location>
</feature>
<protein>
    <recommendedName>
        <fullName evidence="4">Transposase domain-containing protein</fullName>
    </recommendedName>
</protein>
<evidence type="ECO:0008006" key="4">
    <source>
        <dbReference type="Google" id="ProtNLM"/>
    </source>
</evidence>
<sequence>MYLIENDNNNHLKTKNKLKFNNSSDDDIFFKKKLKFDDAVREQKKKSNQRYQNKKEYLTKRSSSLENVSCSYNKTSQSKITHFITKDDSHLKINTNLDILNENFQSRSNKANLNISSESYSDYEDFEDNNDLNMSFSSDDPMEDLPNINSVLYENSKISLNEFISSIMAIKIRHSLPDNAINHILQLIRFILPNGNRCPKTLRSYEKKFLENQDVTTHRVCSYCSTDLEQPFNEYKNDHVFCNICKNNLSTFFCFNVEPQILNILSNQTKFNQIIETNRNAKLRKIDQIECAIDGSIYQKSIREKNENTIQVSISLNTDGCPINKSRSFNIWPLFGTILELNQSTRESFENILILGLRVNLEKPCYKLFFEKSVIKLKEILQKTLDYNGYRINFRCQNLIVDLPARAVSLSITQFNGKFGCSTCFHPGKYSFSFRKMIYPPLKFKIKTNKDYERLSSLLCPGDESVFGITGISPFKDILIIPEQVQFDYMHLVLQGHVKWLLKELFENKQSEFYIGFKIDEINSFLANVKFPHSQNRRFNCIDVNRKIKSSELKVFILYLAVPILKRFLDPRLFMYLCLYIFSIRIFYEPIFDLKKLETAKEMIELYYQLIEEFYGESAYTYTIHAHLHLYDQGAIGNLKKFVNGTNAFIGQIARKLLYLKYYKSNLKSSDFNNQVIFEFIERVIDKKQKSNDQLIKPFSKRSVTINEKEIFKESFDFDMENEIVLTSDRLFAKNIMYHSYEYCKSLSSDSSLISYLGKSGEEFGRIMKFFEINGKIFVLVYFKKDNSYTILNDSKNGLVNQEKAKVKFDNKWVTGEIKYRGTQEKCELYGKKLGPNKTFKSSESESELPNKSNRSNIKNKSSSNPSKKKKKTYEQNLKDVDVYFEKYKQNSIANSSASMSPSTSSSSGSTALQGRHKRALEDDNILNEKNKEDNWPTEIKYGDKNLLNIQATTWNKYVTGLMEVLFTFDERLKGRIYGENSKKEPKRIPLSPNRFELLKQCSLIKAKAPPDQLEKVWKDAMNIANRKCYDAEKESKNKKKNN</sequence>
<accession>A0A813YPI8</accession>
<feature type="region of interest" description="Disordered" evidence="1">
    <location>
        <begin position="894"/>
        <end position="930"/>
    </location>
</feature>
<dbReference type="Proteomes" id="UP000663879">
    <property type="component" value="Unassembled WGS sequence"/>
</dbReference>
<keyword evidence="3" id="KW-1185">Reference proteome</keyword>
<gene>
    <name evidence="2" type="ORF">OXX778_LOCUS10725</name>
</gene>
<dbReference type="Pfam" id="PF06869">
    <property type="entry name" value="DUF1258"/>
    <property type="match status" value="1"/>
</dbReference>
<name>A0A813YPI8_9BILA</name>
<dbReference type="AlphaFoldDB" id="A0A813YPI8"/>
<dbReference type="PANTHER" id="PTHR46579">
    <property type="entry name" value="F5/8 TYPE C DOMAIN-CONTAINING PROTEIN-RELATED"/>
    <property type="match status" value="1"/>
</dbReference>
<organism evidence="2 3">
    <name type="scientific">Brachionus calyciflorus</name>
    <dbReference type="NCBI Taxonomy" id="104777"/>
    <lineage>
        <taxon>Eukaryota</taxon>
        <taxon>Metazoa</taxon>
        <taxon>Spiralia</taxon>
        <taxon>Gnathifera</taxon>
        <taxon>Rotifera</taxon>
        <taxon>Eurotatoria</taxon>
        <taxon>Monogononta</taxon>
        <taxon>Pseudotrocha</taxon>
        <taxon>Ploima</taxon>
        <taxon>Brachionidae</taxon>
        <taxon>Brachionus</taxon>
    </lineage>
</organism>
<reference evidence="2" key="1">
    <citation type="submission" date="2021-02" db="EMBL/GenBank/DDBJ databases">
        <authorList>
            <person name="Nowell W R."/>
        </authorList>
    </citation>
    <scope>NUCLEOTIDE SEQUENCE</scope>
    <source>
        <strain evidence="2">Ploen Becks lab</strain>
    </source>
</reference>
<comment type="caution">
    <text evidence="2">The sequence shown here is derived from an EMBL/GenBank/DDBJ whole genome shotgun (WGS) entry which is preliminary data.</text>
</comment>
<feature type="compositionally biased region" description="Low complexity" evidence="1">
    <location>
        <begin position="851"/>
        <end position="866"/>
    </location>
</feature>
<proteinExistence type="predicted"/>
<dbReference type="OrthoDB" id="7761718at2759"/>
<evidence type="ECO:0000313" key="2">
    <source>
        <dbReference type="EMBL" id="CAF0887295.1"/>
    </source>
</evidence>
<dbReference type="PANTHER" id="PTHR46579:SF1">
    <property type="entry name" value="F5_8 TYPE C DOMAIN-CONTAINING PROTEIN"/>
    <property type="match status" value="1"/>
</dbReference>
<evidence type="ECO:0000256" key="1">
    <source>
        <dbReference type="SAM" id="MobiDB-lite"/>
    </source>
</evidence>
<dbReference type="EMBL" id="CAJNOC010001735">
    <property type="protein sequence ID" value="CAF0887295.1"/>
    <property type="molecule type" value="Genomic_DNA"/>
</dbReference>
<feature type="compositionally biased region" description="Low complexity" evidence="1">
    <location>
        <begin position="894"/>
        <end position="910"/>
    </location>
</feature>